<gene>
    <name evidence="2" type="ORF">SAMN05878503_103141</name>
</gene>
<evidence type="ECO:0000313" key="3">
    <source>
        <dbReference type="Proteomes" id="UP000219467"/>
    </source>
</evidence>
<evidence type="ECO:0000256" key="1">
    <source>
        <dbReference type="SAM" id="Phobius"/>
    </source>
</evidence>
<keyword evidence="3" id="KW-1185">Reference proteome</keyword>
<keyword evidence="1" id="KW-1133">Transmembrane helix</keyword>
<feature type="transmembrane region" description="Helical" evidence="1">
    <location>
        <begin position="49"/>
        <end position="66"/>
    </location>
</feature>
<keyword evidence="1" id="KW-0812">Transmembrane</keyword>
<organism evidence="2 3">
    <name type="scientific">Cereibacter ovatus</name>
    <dbReference type="NCBI Taxonomy" id="439529"/>
    <lineage>
        <taxon>Bacteria</taxon>
        <taxon>Pseudomonadati</taxon>
        <taxon>Pseudomonadota</taxon>
        <taxon>Alphaproteobacteria</taxon>
        <taxon>Rhodobacterales</taxon>
        <taxon>Paracoccaceae</taxon>
        <taxon>Cereibacter</taxon>
    </lineage>
</organism>
<sequence>MTPTTLAEAIADCHATRARARRMGVAFVILATATGALLGFWALNSLTMAAAGAMVLATVAAVPAALRSMGASRRLARLEADHPAIFPTAIERYRMVMATERASRYKLYC</sequence>
<accession>A0A285CNM0</accession>
<name>A0A285CNM0_9RHOB</name>
<evidence type="ECO:0000313" key="2">
    <source>
        <dbReference type="EMBL" id="SNX69154.1"/>
    </source>
</evidence>
<dbReference type="Proteomes" id="UP000219467">
    <property type="component" value="Unassembled WGS sequence"/>
</dbReference>
<reference evidence="3" key="1">
    <citation type="submission" date="2017-08" db="EMBL/GenBank/DDBJ databases">
        <authorList>
            <person name="Varghese N."/>
            <person name="Submissions S."/>
        </authorList>
    </citation>
    <scope>NUCLEOTIDE SEQUENCE [LARGE SCALE GENOMIC DNA]</scope>
    <source>
        <strain evidence="3">JA234</strain>
    </source>
</reference>
<dbReference type="EMBL" id="OAOQ01000003">
    <property type="protein sequence ID" value="SNX69154.1"/>
    <property type="molecule type" value="Genomic_DNA"/>
</dbReference>
<protein>
    <submittedName>
        <fullName evidence="2">Uncharacterized protein</fullName>
    </submittedName>
</protein>
<dbReference type="AlphaFoldDB" id="A0A285CNM0"/>
<feature type="transmembrane region" description="Helical" evidence="1">
    <location>
        <begin position="24"/>
        <end position="43"/>
    </location>
</feature>
<proteinExistence type="predicted"/>
<dbReference type="OrthoDB" id="9894077at2"/>
<keyword evidence="1" id="KW-0472">Membrane</keyword>
<dbReference type="RefSeq" id="WP_097029612.1">
    <property type="nucleotide sequence ID" value="NZ_OAOQ01000003.1"/>
</dbReference>